<evidence type="ECO:0000313" key="20">
    <source>
        <dbReference type="EMBL" id="ACI18396.1"/>
    </source>
</evidence>
<dbReference type="NCBIfam" id="TIGR00472">
    <property type="entry name" value="pheT_bact"/>
    <property type="match status" value="1"/>
</dbReference>
<evidence type="ECO:0000256" key="6">
    <source>
        <dbReference type="ARBA" id="ARBA00022598"/>
    </source>
</evidence>
<evidence type="ECO:0000259" key="18">
    <source>
        <dbReference type="PROSITE" id="PS51447"/>
    </source>
</evidence>
<dbReference type="Pfam" id="PF03483">
    <property type="entry name" value="B3_4"/>
    <property type="match status" value="1"/>
</dbReference>
<dbReference type="EC" id="6.1.1.20" evidence="15"/>
<evidence type="ECO:0000256" key="7">
    <source>
        <dbReference type="ARBA" id="ARBA00022723"/>
    </source>
</evidence>
<name>B5YER4_DICT6</name>
<feature type="domain" description="B5" evidence="19">
    <location>
        <begin position="401"/>
        <end position="476"/>
    </location>
</feature>
<evidence type="ECO:0000256" key="3">
    <source>
        <dbReference type="ARBA" id="ARBA00011209"/>
    </source>
</evidence>
<dbReference type="InterPro" id="IPR002547">
    <property type="entry name" value="tRNA-bd_dom"/>
</dbReference>
<dbReference type="InterPro" id="IPR033714">
    <property type="entry name" value="tRNA_bind_bactPheRS"/>
</dbReference>
<feature type="domain" description="FDX-ACB" evidence="18">
    <location>
        <begin position="705"/>
        <end position="797"/>
    </location>
</feature>
<feature type="binding site" evidence="15">
    <location>
        <position position="463"/>
    </location>
    <ligand>
        <name>Mg(2+)</name>
        <dbReference type="ChEBI" id="CHEBI:18420"/>
        <note>shared with alpha subunit</note>
    </ligand>
</feature>
<reference evidence="20 21" key="1">
    <citation type="journal article" date="2014" name="Genome Announc.">
        <title>Complete Genome Sequence of the Extreme Thermophile Dictyoglomus thermophilum H-6-12.</title>
        <authorList>
            <person name="Coil D.A."/>
            <person name="Badger J.H."/>
            <person name="Forberger H.C."/>
            <person name="Riggs F."/>
            <person name="Madupu R."/>
            <person name="Fedorova N."/>
            <person name="Ward N."/>
            <person name="Robb F.T."/>
            <person name="Eisen J.A."/>
        </authorList>
    </citation>
    <scope>NUCLEOTIDE SEQUENCE [LARGE SCALE GENOMIC DNA]</scope>
    <source>
        <strain evidence="21">ATCC 35947 / DSM 3960 / H-6-12</strain>
    </source>
</reference>
<dbReference type="SUPFAM" id="SSF55681">
    <property type="entry name" value="Class II aaRS and biotin synthetases"/>
    <property type="match status" value="1"/>
</dbReference>
<dbReference type="InterPro" id="IPR005146">
    <property type="entry name" value="B3/B4_tRNA-bd"/>
</dbReference>
<evidence type="ECO:0000256" key="12">
    <source>
        <dbReference type="ARBA" id="ARBA00022917"/>
    </source>
</evidence>
<keyword evidence="21" id="KW-1185">Reference proteome</keyword>
<dbReference type="GO" id="GO:0006432">
    <property type="term" value="P:phenylalanyl-tRNA aminoacylation"/>
    <property type="evidence" value="ECO:0007669"/>
    <property type="project" value="UniProtKB-UniRule"/>
</dbReference>
<evidence type="ECO:0000256" key="2">
    <source>
        <dbReference type="ARBA" id="ARBA00008653"/>
    </source>
</evidence>
<keyword evidence="6 15" id="KW-0436">Ligase</keyword>
<dbReference type="OrthoDB" id="9805455at2"/>
<evidence type="ECO:0000256" key="4">
    <source>
        <dbReference type="ARBA" id="ARBA00022490"/>
    </source>
</evidence>
<dbReference type="Pfam" id="PF17759">
    <property type="entry name" value="tRNA_synthFbeta"/>
    <property type="match status" value="1"/>
</dbReference>
<dbReference type="SUPFAM" id="SSF56037">
    <property type="entry name" value="PheT/TilS domain"/>
    <property type="match status" value="1"/>
</dbReference>
<dbReference type="InterPro" id="IPR005121">
    <property type="entry name" value="Fdx_antiC-bd"/>
</dbReference>
<dbReference type="GO" id="GO:0005524">
    <property type="term" value="F:ATP binding"/>
    <property type="evidence" value="ECO:0007669"/>
    <property type="project" value="UniProtKB-UniRule"/>
</dbReference>
<sequence length="799" mass="91479">MLVSYRWLMDYLEEEIPVKEVINALRNLGLYGTIQKSIGANWDKIIIGEIKSIEKHPHSENLLICKVDVGEKLLNIVTGAKNVFVGAKVPVALPGVEILGEVIGIREFNGIKSEGMLCSEYELEFSEDKEGIMILPEDFKIGSTFDTYFGKGDFLIDVEVPSNRGDCLSYLGIAREISGYFGVPLKFEFKKAQEKDDISIKDFASCEVLDFDLCPRFTLRFIKDVKIGPSPLWLRWRLERVGLRSINNVVDITNFIMLETGQPLHAYDFDLLKGGKLIVRRAKEGEKIVLINGEEKILDNDILVIADAERAVGIGGIMGGKDTEINDNTKNVLLEAAYFSPVNIRRSARKLGIRTDASLRFERNVDIHRTADILDYAAEMIRLVAGGDIAKDKIDINKGLPSLTKVFLRPERVNKILGTNLKEDEIVRILSKIGFDIKSRNPVLEIEVPSYRQDIKEEIDLIEEVARFYGYNNIPSVPLQKGHIVDPPLTEEIIERRIRETLPSLGLYEAINYSFMSVKDLEKAGILNTEPFNLFIQISNPLSEENSVLRTSLLPSLLNVAQVNSNRQQKDVFVYEIGKVFYKGKDEYIEEKHLGILMTGEAYKDPWSVPYEIRKVDFYDLKGIVETIFERIWKEEPTFKKSNFEFMHPSKQSYIAFRDEIVGFMGEVNPWITQNLDIRERVYFAEINLDKLNFESPKPKYKPLPIYPGIRRDLALIIPEDMPVENVEKDILETSGELLKWLRIFDLYQGEKIEKGYKSITFSLFFLAEDHTLEDKEVDEIINKVLIKLSEKGVYLRQK</sequence>
<dbReference type="SUPFAM" id="SSF50249">
    <property type="entry name" value="Nucleic acid-binding proteins"/>
    <property type="match status" value="1"/>
</dbReference>
<keyword evidence="4 15" id="KW-0963">Cytoplasm</keyword>
<dbReference type="Proteomes" id="UP000001733">
    <property type="component" value="Chromosome"/>
</dbReference>
<dbReference type="InterPro" id="IPR045864">
    <property type="entry name" value="aa-tRNA-synth_II/BPL/LPL"/>
</dbReference>
<comment type="subcellular location">
    <subcellularLocation>
        <location evidence="1 15">Cytoplasm</location>
    </subcellularLocation>
</comment>
<dbReference type="CDD" id="cd02796">
    <property type="entry name" value="tRNA_bind_bactPheRS"/>
    <property type="match status" value="1"/>
</dbReference>
<comment type="catalytic activity">
    <reaction evidence="14 15">
        <text>tRNA(Phe) + L-phenylalanine + ATP = L-phenylalanyl-tRNA(Phe) + AMP + diphosphate + H(+)</text>
        <dbReference type="Rhea" id="RHEA:19413"/>
        <dbReference type="Rhea" id="RHEA-COMP:9668"/>
        <dbReference type="Rhea" id="RHEA-COMP:9699"/>
        <dbReference type="ChEBI" id="CHEBI:15378"/>
        <dbReference type="ChEBI" id="CHEBI:30616"/>
        <dbReference type="ChEBI" id="CHEBI:33019"/>
        <dbReference type="ChEBI" id="CHEBI:58095"/>
        <dbReference type="ChEBI" id="CHEBI:78442"/>
        <dbReference type="ChEBI" id="CHEBI:78531"/>
        <dbReference type="ChEBI" id="CHEBI:456215"/>
        <dbReference type="EC" id="6.1.1.20"/>
    </reaction>
</comment>
<evidence type="ECO:0000256" key="11">
    <source>
        <dbReference type="ARBA" id="ARBA00022884"/>
    </source>
</evidence>
<keyword evidence="10 15" id="KW-0460">Magnesium</keyword>
<dbReference type="FunFam" id="3.30.56.10:FF:000002">
    <property type="entry name" value="Phenylalanine--tRNA ligase beta subunit"/>
    <property type="match status" value="1"/>
</dbReference>
<dbReference type="GO" id="GO:0000049">
    <property type="term" value="F:tRNA binding"/>
    <property type="evidence" value="ECO:0007669"/>
    <property type="project" value="UniProtKB-UniRule"/>
</dbReference>
<keyword evidence="12 15" id="KW-0648">Protein biosynthesis</keyword>
<dbReference type="PROSITE" id="PS51483">
    <property type="entry name" value="B5"/>
    <property type="match status" value="1"/>
</dbReference>
<feature type="domain" description="TRNA-binding" evidence="17">
    <location>
        <begin position="39"/>
        <end position="146"/>
    </location>
</feature>
<dbReference type="AlphaFoldDB" id="B5YER4"/>
<dbReference type="InterPro" id="IPR045060">
    <property type="entry name" value="Phe-tRNA-ligase_IIc_bsu"/>
</dbReference>
<dbReference type="PaxDb" id="309799-DICTH_1193"/>
<keyword evidence="5 16" id="KW-0820">tRNA-binding</keyword>
<dbReference type="PANTHER" id="PTHR10947">
    <property type="entry name" value="PHENYLALANYL-TRNA SYNTHETASE BETA CHAIN AND LEUCINE-RICH REPEAT-CONTAINING PROTEIN 47"/>
    <property type="match status" value="1"/>
</dbReference>
<dbReference type="RefSeq" id="WP_012547028.1">
    <property type="nucleotide sequence ID" value="NC_011297.1"/>
</dbReference>
<dbReference type="InterPro" id="IPR036690">
    <property type="entry name" value="Fdx_antiC-bd_sf"/>
</dbReference>
<dbReference type="SMART" id="SM00896">
    <property type="entry name" value="FDX-ACB"/>
    <property type="match status" value="1"/>
</dbReference>
<dbReference type="InterPro" id="IPR041616">
    <property type="entry name" value="PheRS_beta_core"/>
</dbReference>
<dbReference type="Gene3D" id="3.30.70.380">
    <property type="entry name" value="Ferrodoxin-fold anticodon-binding domain"/>
    <property type="match status" value="1"/>
</dbReference>
<protein>
    <recommendedName>
        <fullName evidence="15">Phenylalanine--tRNA ligase beta subunit</fullName>
        <ecNumber evidence="15">6.1.1.20</ecNumber>
    </recommendedName>
    <alternativeName>
        <fullName evidence="15">Phenylalanyl-tRNA synthetase beta subunit</fullName>
        <shortName evidence="15">PheRS</shortName>
    </alternativeName>
</protein>
<keyword evidence="8 15" id="KW-0547">Nucleotide-binding</keyword>
<organism evidence="20 21">
    <name type="scientific">Dictyoglomus thermophilum (strain ATCC 35947 / DSM 3960 / H-6-12)</name>
    <dbReference type="NCBI Taxonomy" id="309799"/>
    <lineage>
        <taxon>Bacteria</taxon>
        <taxon>Pseudomonadati</taxon>
        <taxon>Dictyoglomota</taxon>
        <taxon>Dictyoglomia</taxon>
        <taxon>Dictyoglomales</taxon>
        <taxon>Dictyoglomaceae</taxon>
        <taxon>Dictyoglomus</taxon>
    </lineage>
</organism>
<dbReference type="SMART" id="SM00874">
    <property type="entry name" value="B5"/>
    <property type="match status" value="1"/>
</dbReference>
<evidence type="ECO:0000256" key="15">
    <source>
        <dbReference type="HAMAP-Rule" id="MF_00283"/>
    </source>
</evidence>
<dbReference type="Pfam" id="PF01588">
    <property type="entry name" value="tRNA_bind"/>
    <property type="match status" value="1"/>
</dbReference>
<comment type="cofactor">
    <cofactor evidence="15">
        <name>Mg(2+)</name>
        <dbReference type="ChEBI" id="CHEBI:18420"/>
    </cofactor>
    <text evidence="15">Binds 2 magnesium ions per tetramer.</text>
</comment>
<evidence type="ECO:0000256" key="14">
    <source>
        <dbReference type="ARBA" id="ARBA00049255"/>
    </source>
</evidence>
<dbReference type="GO" id="GO:0004826">
    <property type="term" value="F:phenylalanine-tRNA ligase activity"/>
    <property type="evidence" value="ECO:0007669"/>
    <property type="project" value="UniProtKB-UniRule"/>
</dbReference>
<dbReference type="InterPro" id="IPR009061">
    <property type="entry name" value="DNA-bd_dom_put_sf"/>
</dbReference>
<proteinExistence type="inferred from homology"/>
<comment type="subunit">
    <text evidence="3 15">Tetramer of two alpha and two beta subunits.</text>
</comment>
<evidence type="ECO:0000313" key="21">
    <source>
        <dbReference type="Proteomes" id="UP000001733"/>
    </source>
</evidence>
<comment type="similarity">
    <text evidence="2 15">Belongs to the phenylalanyl-tRNA synthetase beta subunit family. Type 1 subfamily.</text>
</comment>
<dbReference type="SUPFAM" id="SSF54991">
    <property type="entry name" value="Anticodon-binding domain of PheRS"/>
    <property type="match status" value="1"/>
</dbReference>
<dbReference type="InterPro" id="IPR005147">
    <property type="entry name" value="tRNA_synthase_B5-dom"/>
</dbReference>
<feature type="binding site" evidence="15">
    <location>
        <position position="460"/>
    </location>
    <ligand>
        <name>Mg(2+)</name>
        <dbReference type="ChEBI" id="CHEBI:18420"/>
        <note>shared with alpha subunit</note>
    </ligand>
</feature>
<gene>
    <name evidence="15 20" type="primary">pheT</name>
    <name evidence="20" type="ordered locus">DICTH_1193</name>
</gene>
<dbReference type="HOGENOM" id="CLU_016891_0_0_0"/>
<dbReference type="EMBL" id="CP001146">
    <property type="protein sequence ID" value="ACI18396.1"/>
    <property type="molecule type" value="Genomic_DNA"/>
</dbReference>
<dbReference type="Pfam" id="PF03484">
    <property type="entry name" value="B5"/>
    <property type="match status" value="1"/>
</dbReference>
<accession>B5YER4</accession>
<dbReference type="InterPro" id="IPR004532">
    <property type="entry name" value="Phe-tRNA-ligase_IIc_bsu_bact"/>
</dbReference>
<dbReference type="Gene3D" id="3.30.930.10">
    <property type="entry name" value="Bira Bifunctional Protein, Domain 2"/>
    <property type="match status" value="1"/>
</dbReference>
<dbReference type="PANTHER" id="PTHR10947:SF0">
    <property type="entry name" value="PHENYLALANINE--TRNA LIGASE BETA SUBUNIT"/>
    <property type="match status" value="1"/>
</dbReference>
<dbReference type="KEGG" id="dth:DICTH_1193"/>
<dbReference type="PROSITE" id="PS51447">
    <property type="entry name" value="FDX_ACB"/>
    <property type="match status" value="1"/>
</dbReference>
<keyword evidence="13 15" id="KW-0030">Aminoacyl-tRNA synthetase</keyword>
<keyword evidence="9 15" id="KW-0067">ATP-binding</keyword>
<feature type="binding site" evidence="15">
    <location>
        <position position="454"/>
    </location>
    <ligand>
        <name>Mg(2+)</name>
        <dbReference type="ChEBI" id="CHEBI:18420"/>
        <note>shared with alpha subunit</note>
    </ligand>
</feature>
<dbReference type="SUPFAM" id="SSF46955">
    <property type="entry name" value="Putative DNA-binding domain"/>
    <property type="match status" value="1"/>
</dbReference>
<evidence type="ECO:0000256" key="16">
    <source>
        <dbReference type="PROSITE-ProRule" id="PRU00209"/>
    </source>
</evidence>
<evidence type="ECO:0000259" key="19">
    <source>
        <dbReference type="PROSITE" id="PS51483"/>
    </source>
</evidence>
<dbReference type="Gene3D" id="3.30.56.10">
    <property type="match status" value="2"/>
</dbReference>
<keyword evidence="11 16" id="KW-0694">RNA-binding</keyword>
<dbReference type="InterPro" id="IPR012340">
    <property type="entry name" value="NA-bd_OB-fold"/>
</dbReference>
<evidence type="ECO:0000256" key="1">
    <source>
        <dbReference type="ARBA" id="ARBA00004496"/>
    </source>
</evidence>
<dbReference type="FunFam" id="3.50.40.10:FF:000001">
    <property type="entry name" value="Phenylalanine--tRNA ligase beta subunit"/>
    <property type="match status" value="1"/>
</dbReference>
<dbReference type="CDD" id="cd00769">
    <property type="entry name" value="PheRS_beta_core"/>
    <property type="match status" value="1"/>
</dbReference>
<dbReference type="FunFam" id="3.30.930.10:FF:000022">
    <property type="entry name" value="Phenylalanine--tRNA ligase beta subunit"/>
    <property type="match status" value="1"/>
</dbReference>
<dbReference type="STRING" id="309799.DICTH_1193"/>
<evidence type="ECO:0000256" key="5">
    <source>
        <dbReference type="ARBA" id="ARBA00022555"/>
    </source>
</evidence>
<dbReference type="SMART" id="SM00873">
    <property type="entry name" value="B3_4"/>
    <property type="match status" value="1"/>
</dbReference>
<dbReference type="eggNOG" id="COG0072">
    <property type="taxonomic scope" value="Bacteria"/>
</dbReference>
<keyword evidence="7 15" id="KW-0479">Metal-binding</keyword>
<evidence type="ECO:0000259" key="17">
    <source>
        <dbReference type="PROSITE" id="PS50886"/>
    </source>
</evidence>
<dbReference type="Gene3D" id="2.40.50.140">
    <property type="entry name" value="Nucleic acid-binding proteins"/>
    <property type="match status" value="1"/>
</dbReference>
<evidence type="ECO:0000256" key="9">
    <source>
        <dbReference type="ARBA" id="ARBA00022840"/>
    </source>
</evidence>
<evidence type="ECO:0000256" key="8">
    <source>
        <dbReference type="ARBA" id="ARBA00022741"/>
    </source>
</evidence>
<dbReference type="GO" id="GO:0009328">
    <property type="term" value="C:phenylalanine-tRNA ligase complex"/>
    <property type="evidence" value="ECO:0007669"/>
    <property type="project" value="TreeGrafter"/>
</dbReference>
<dbReference type="FunFam" id="3.30.70.380:FF:000001">
    <property type="entry name" value="Phenylalanine--tRNA ligase beta subunit"/>
    <property type="match status" value="1"/>
</dbReference>
<dbReference type="InterPro" id="IPR020825">
    <property type="entry name" value="Phe-tRNA_synthase-like_B3/B4"/>
</dbReference>
<dbReference type="Gene3D" id="3.50.40.10">
    <property type="entry name" value="Phenylalanyl-trna Synthetase, Chain B, domain 3"/>
    <property type="match status" value="1"/>
</dbReference>
<feature type="binding site" evidence="15">
    <location>
        <position position="464"/>
    </location>
    <ligand>
        <name>Mg(2+)</name>
        <dbReference type="ChEBI" id="CHEBI:18420"/>
        <note>shared with alpha subunit</note>
    </ligand>
</feature>
<evidence type="ECO:0000256" key="13">
    <source>
        <dbReference type="ARBA" id="ARBA00023146"/>
    </source>
</evidence>
<dbReference type="eggNOG" id="COG0073">
    <property type="taxonomic scope" value="Bacteria"/>
</dbReference>
<dbReference type="GO" id="GO:0000287">
    <property type="term" value="F:magnesium ion binding"/>
    <property type="evidence" value="ECO:0007669"/>
    <property type="project" value="UniProtKB-UniRule"/>
</dbReference>
<evidence type="ECO:0000256" key="10">
    <source>
        <dbReference type="ARBA" id="ARBA00022842"/>
    </source>
</evidence>
<dbReference type="PROSITE" id="PS50886">
    <property type="entry name" value="TRBD"/>
    <property type="match status" value="1"/>
</dbReference>
<dbReference type="Pfam" id="PF03147">
    <property type="entry name" value="FDX-ACB"/>
    <property type="match status" value="1"/>
</dbReference>
<dbReference type="HAMAP" id="MF_00283">
    <property type="entry name" value="Phe_tRNA_synth_beta1"/>
    <property type="match status" value="1"/>
</dbReference>